<dbReference type="Proteomes" id="UP000600365">
    <property type="component" value="Unassembled WGS sequence"/>
</dbReference>
<dbReference type="AlphaFoldDB" id="A0A917YBK2"/>
<name>A0A917YBK2_9ACTN</name>
<evidence type="ECO:0000313" key="1">
    <source>
        <dbReference type="EMBL" id="GGN85351.1"/>
    </source>
</evidence>
<organism evidence="1 2">
    <name type="scientific">Streptomyces albiflavescens</name>
    <dbReference type="NCBI Taxonomy" id="1623582"/>
    <lineage>
        <taxon>Bacteria</taxon>
        <taxon>Bacillati</taxon>
        <taxon>Actinomycetota</taxon>
        <taxon>Actinomycetes</taxon>
        <taxon>Kitasatosporales</taxon>
        <taxon>Streptomycetaceae</taxon>
        <taxon>Streptomyces</taxon>
    </lineage>
</organism>
<proteinExistence type="predicted"/>
<dbReference type="RefSeq" id="WP_189190679.1">
    <property type="nucleotide sequence ID" value="NZ_BMMM01000018.1"/>
</dbReference>
<gene>
    <name evidence="1" type="ORF">GCM10011579_076260</name>
</gene>
<sequence length="50" mass="4946">MPDRIAPAAGLMGPFLVALALVQARLVAIALADRTGGALDTAGTVRDGNG</sequence>
<evidence type="ECO:0000313" key="2">
    <source>
        <dbReference type="Proteomes" id="UP000600365"/>
    </source>
</evidence>
<comment type="caution">
    <text evidence="1">The sequence shown here is derived from an EMBL/GenBank/DDBJ whole genome shotgun (WGS) entry which is preliminary data.</text>
</comment>
<accession>A0A917YBK2</accession>
<reference evidence="1 2" key="1">
    <citation type="journal article" date="2014" name="Int. J. Syst. Evol. Microbiol.">
        <title>Complete genome sequence of Corynebacterium casei LMG S-19264T (=DSM 44701T), isolated from a smear-ripened cheese.</title>
        <authorList>
            <consortium name="US DOE Joint Genome Institute (JGI-PGF)"/>
            <person name="Walter F."/>
            <person name="Albersmeier A."/>
            <person name="Kalinowski J."/>
            <person name="Ruckert C."/>
        </authorList>
    </citation>
    <scope>NUCLEOTIDE SEQUENCE [LARGE SCALE GENOMIC DNA]</scope>
    <source>
        <strain evidence="1 2">CGMCC 4.7111</strain>
    </source>
</reference>
<protein>
    <submittedName>
        <fullName evidence="1">Uncharacterized protein</fullName>
    </submittedName>
</protein>
<keyword evidence="2" id="KW-1185">Reference proteome</keyword>
<dbReference type="EMBL" id="BMMM01000018">
    <property type="protein sequence ID" value="GGN85351.1"/>
    <property type="molecule type" value="Genomic_DNA"/>
</dbReference>